<evidence type="ECO:0000313" key="3">
    <source>
        <dbReference type="Proteomes" id="UP001341281"/>
    </source>
</evidence>
<protein>
    <submittedName>
        <fullName evidence="2">Uncharacterized protein</fullName>
    </submittedName>
</protein>
<name>A0AAQ3PYR0_PASNO</name>
<evidence type="ECO:0000313" key="2">
    <source>
        <dbReference type="EMBL" id="WVZ56248.1"/>
    </source>
</evidence>
<accession>A0AAQ3PYR0</accession>
<evidence type="ECO:0000256" key="1">
    <source>
        <dbReference type="SAM" id="MobiDB-lite"/>
    </source>
</evidence>
<dbReference type="AlphaFoldDB" id="A0AAQ3PYR0"/>
<sequence length="151" mass="15829">MPQRISSTTATTSGSGPASPEIPRSPDVSSLIESNIVVRFAIALSGMANETVTPKCSDMSTPFFSAAAGSFHSNRCSKVASMRCTIRSASGMPGHILRPDPNGRSSKYLPRKSISVSRNLSGMNFSGSSHASGSRPIAHTFTRTRAPLGTV</sequence>
<gene>
    <name evidence="2" type="ORF">U9M48_006810</name>
</gene>
<feature type="region of interest" description="Disordered" evidence="1">
    <location>
        <begin position="1"/>
        <end position="27"/>
    </location>
</feature>
<dbReference type="EMBL" id="CP144746">
    <property type="protein sequence ID" value="WVZ56248.1"/>
    <property type="molecule type" value="Genomic_DNA"/>
</dbReference>
<proteinExistence type="predicted"/>
<keyword evidence="3" id="KW-1185">Reference proteome</keyword>
<feature type="compositionally biased region" description="Low complexity" evidence="1">
    <location>
        <begin position="1"/>
        <end position="19"/>
    </location>
</feature>
<reference evidence="2 3" key="1">
    <citation type="submission" date="2024-02" db="EMBL/GenBank/DDBJ databases">
        <title>High-quality chromosome-scale genome assembly of Pensacola bahiagrass (Paspalum notatum Flugge var. saurae).</title>
        <authorList>
            <person name="Vega J.M."/>
            <person name="Podio M."/>
            <person name="Orjuela J."/>
            <person name="Siena L.A."/>
            <person name="Pessino S.C."/>
            <person name="Combes M.C."/>
            <person name="Mariac C."/>
            <person name="Albertini E."/>
            <person name="Pupilli F."/>
            <person name="Ortiz J.P.A."/>
            <person name="Leblanc O."/>
        </authorList>
    </citation>
    <scope>NUCLEOTIDE SEQUENCE [LARGE SCALE GENOMIC DNA]</scope>
    <source>
        <strain evidence="2">R1</strain>
        <tissue evidence="2">Leaf</tissue>
    </source>
</reference>
<dbReference type="Proteomes" id="UP001341281">
    <property type="component" value="Chromosome 02"/>
</dbReference>
<organism evidence="2 3">
    <name type="scientific">Paspalum notatum var. saurae</name>
    <dbReference type="NCBI Taxonomy" id="547442"/>
    <lineage>
        <taxon>Eukaryota</taxon>
        <taxon>Viridiplantae</taxon>
        <taxon>Streptophyta</taxon>
        <taxon>Embryophyta</taxon>
        <taxon>Tracheophyta</taxon>
        <taxon>Spermatophyta</taxon>
        <taxon>Magnoliopsida</taxon>
        <taxon>Liliopsida</taxon>
        <taxon>Poales</taxon>
        <taxon>Poaceae</taxon>
        <taxon>PACMAD clade</taxon>
        <taxon>Panicoideae</taxon>
        <taxon>Andropogonodae</taxon>
        <taxon>Paspaleae</taxon>
        <taxon>Paspalinae</taxon>
        <taxon>Paspalum</taxon>
    </lineage>
</organism>